<evidence type="ECO:0000313" key="1">
    <source>
        <dbReference type="EMBL" id="QSI75724.1"/>
    </source>
</evidence>
<accession>A0ABX7M4T9</accession>
<protein>
    <submittedName>
        <fullName evidence="1">Uncharacterized protein</fullName>
    </submittedName>
</protein>
<dbReference type="RefSeq" id="WP_172198008.1">
    <property type="nucleotide sequence ID" value="NZ_CP071060.1"/>
</dbReference>
<sequence length="56" mass="6283">MIRMPRTLTSSALRAPLRACDAALSLRALAMLDVVRRRGRTWGLLATYEEGRLGLR</sequence>
<dbReference type="EMBL" id="CP071060">
    <property type="protein sequence ID" value="QSI75724.1"/>
    <property type="molecule type" value="Genomic_DNA"/>
</dbReference>
<name>A0ABX7M4T9_9RHOO</name>
<evidence type="ECO:0000313" key="2">
    <source>
        <dbReference type="Proteomes" id="UP000663570"/>
    </source>
</evidence>
<organism evidence="1 2">
    <name type="scientific">Niveibacterium microcysteis</name>
    <dbReference type="NCBI Taxonomy" id="2811415"/>
    <lineage>
        <taxon>Bacteria</taxon>
        <taxon>Pseudomonadati</taxon>
        <taxon>Pseudomonadota</taxon>
        <taxon>Betaproteobacteria</taxon>
        <taxon>Rhodocyclales</taxon>
        <taxon>Rhodocyclaceae</taxon>
        <taxon>Niveibacterium</taxon>
    </lineage>
</organism>
<reference evidence="1 2" key="1">
    <citation type="submission" date="2021-02" db="EMBL/GenBank/DDBJ databases">
        <title>Niveibacterium changnyeongensis HC41.</title>
        <authorList>
            <person name="Kang M."/>
        </authorList>
    </citation>
    <scope>NUCLEOTIDE SEQUENCE [LARGE SCALE GENOMIC DNA]</scope>
    <source>
        <strain evidence="1 2">HC41</strain>
    </source>
</reference>
<gene>
    <name evidence="1" type="ORF">JY500_14640</name>
</gene>
<proteinExistence type="predicted"/>
<dbReference type="Proteomes" id="UP000663570">
    <property type="component" value="Chromosome"/>
</dbReference>
<keyword evidence="2" id="KW-1185">Reference proteome</keyword>